<dbReference type="PANTHER" id="PTHR38591:SF1">
    <property type="entry name" value="BLL1000 PROTEIN"/>
    <property type="match status" value="1"/>
</dbReference>
<name>A0A1V8RK20_9HYPH</name>
<protein>
    <submittedName>
        <fullName evidence="3">Iron ABC transporter permease</fullName>
    </submittedName>
</protein>
<dbReference type="Gene3D" id="2.40.370.10">
    <property type="entry name" value="AttH-like domain"/>
    <property type="match status" value="2"/>
</dbReference>
<feature type="domain" description="AttH" evidence="2">
    <location>
        <begin position="60"/>
        <end position="226"/>
    </location>
</feature>
<proteinExistence type="predicted"/>
<accession>A0A1V8RK20</accession>
<dbReference type="EMBL" id="MDET01000059">
    <property type="protein sequence ID" value="OQM73443.1"/>
    <property type="molecule type" value="Genomic_DNA"/>
</dbReference>
<dbReference type="InterPro" id="IPR010791">
    <property type="entry name" value="AttH_dom"/>
</dbReference>
<sequence>MNARAWNCAAALTVLLFGFGNAFAQGFAGLGTDAEGFSVPEAGKQFQFPRDHGPHPDYRIEWWYLTANLTGPDGADYGLQWTLFRSALAPAEAEGWESPQLWFGHAAVTSALTHRATERFARGGTGQAGVTAEPFAAWIDDWQMVGDSLDRLRLTATGTDFAYDIEMQAQGPLVLHGNHGYSVKSAKGQASYYYSQPFFAVEGTLTLPEGEVPVRGTAWLDREWSSQPLAQDQAGWDWFSLSFDAGEKLMGFSLRDTAGGSFTSATWIEADGSATPYGDGNLVATPLETSRVDGRDVPTRWRLTLPDRALDITVGALNTQAWMNLSIPYWEGPVRVIGTHPGKGYLEMTGYEPR</sequence>
<reference evidence="3 4" key="1">
    <citation type="journal article" date="2016" name="Int. J. Syst. Evol. Microbiol.">
        <title>Pseudaminobacter manganicus sp. nov., isolated from sludge of a manganese mine.</title>
        <authorList>
            <person name="Li J."/>
            <person name="Huang J."/>
            <person name="Liao S."/>
            <person name="Wang G."/>
        </authorList>
    </citation>
    <scope>NUCLEOTIDE SEQUENCE [LARGE SCALE GENOMIC DNA]</scope>
    <source>
        <strain evidence="3 4">JH-7</strain>
    </source>
</reference>
<gene>
    <name evidence="3" type="ORF">BFN67_09150</name>
</gene>
<dbReference type="AlphaFoldDB" id="A0A1V8RK20"/>
<keyword evidence="1" id="KW-0732">Signal</keyword>
<feature type="signal peptide" evidence="1">
    <location>
        <begin position="1"/>
        <end position="24"/>
    </location>
</feature>
<dbReference type="RefSeq" id="WP_080921759.1">
    <property type="nucleotide sequence ID" value="NZ_MDET01000059.1"/>
</dbReference>
<dbReference type="InterPro" id="IPR023374">
    <property type="entry name" value="AttH-like_dom_sf"/>
</dbReference>
<feature type="chain" id="PRO_5012958028" evidence="1">
    <location>
        <begin position="25"/>
        <end position="354"/>
    </location>
</feature>
<keyword evidence="4" id="KW-1185">Reference proteome</keyword>
<dbReference type="Proteomes" id="UP000191905">
    <property type="component" value="Unassembled WGS sequence"/>
</dbReference>
<dbReference type="OrthoDB" id="9770826at2"/>
<organism evidence="3 4">
    <name type="scientific">Manganibacter manganicus</name>
    <dbReference type="NCBI Taxonomy" id="1873176"/>
    <lineage>
        <taxon>Bacteria</taxon>
        <taxon>Pseudomonadati</taxon>
        <taxon>Pseudomonadota</taxon>
        <taxon>Alphaproteobacteria</taxon>
        <taxon>Hyphomicrobiales</taxon>
        <taxon>Phyllobacteriaceae</taxon>
        <taxon>Manganibacter</taxon>
    </lineage>
</organism>
<dbReference type="PANTHER" id="PTHR38591">
    <property type="entry name" value="HYDROLASE"/>
    <property type="match status" value="1"/>
</dbReference>
<evidence type="ECO:0000259" key="2">
    <source>
        <dbReference type="Pfam" id="PF07143"/>
    </source>
</evidence>
<dbReference type="Pfam" id="PF07143">
    <property type="entry name" value="CrtC"/>
    <property type="match status" value="1"/>
</dbReference>
<evidence type="ECO:0000313" key="3">
    <source>
        <dbReference type="EMBL" id="OQM73443.1"/>
    </source>
</evidence>
<evidence type="ECO:0000313" key="4">
    <source>
        <dbReference type="Proteomes" id="UP000191905"/>
    </source>
</evidence>
<comment type="caution">
    <text evidence="3">The sequence shown here is derived from an EMBL/GenBank/DDBJ whole genome shotgun (WGS) entry which is preliminary data.</text>
</comment>
<dbReference type="Pfam" id="PF17186">
    <property type="entry name" value="Lipocalin_9"/>
    <property type="match status" value="1"/>
</dbReference>
<dbReference type="SUPFAM" id="SSF159245">
    <property type="entry name" value="AttH-like"/>
    <property type="match status" value="1"/>
</dbReference>
<evidence type="ECO:0000256" key="1">
    <source>
        <dbReference type="SAM" id="SignalP"/>
    </source>
</evidence>
<dbReference type="STRING" id="1873176.BFN67_09150"/>